<dbReference type="GO" id="GO:0047617">
    <property type="term" value="F:fatty acyl-CoA hydrolase activity"/>
    <property type="evidence" value="ECO:0007669"/>
    <property type="project" value="TreeGrafter"/>
</dbReference>
<sequence length="132" mass="14428">MRLPLHTRYADYDSKGHVNNAAYLTYFEIARGALWVDVLGGDADFPFVVAAAAVRYASPARLGEALDVEVEAGEVRRKAWVWRYRVRERATGRLVAEGETTQVMYDYAAGASVPIPDSLRARLAALPAATGA</sequence>
<dbReference type="InterPro" id="IPR029069">
    <property type="entry name" value="HotDog_dom_sf"/>
</dbReference>
<organism evidence="3">
    <name type="scientific">uncultured Gemmatimonadaceae bacterium</name>
    <dbReference type="NCBI Taxonomy" id="246130"/>
    <lineage>
        <taxon>Bacteria</taxon>
        <taxon>Pseudomonadati</taxon>
        <taxon>Gemmatimonadota</taxon>
        <taxon>Gemmatimonadia</taxon>
        <taxon>Gemmatimonadales</taxon>
        <taxon>Gemmatimonadaceae</taxon>
        <taxon>environmental samples</taxon>
    </lineage>
</organism>
<evidence type="ECO:0000256" key="2">
    <source>
        <dbReference type="ARBA" id="ARBA00022801"/>
    </source>
</evidence>
<evidence type="ECO:0000256" key="1">
    <source>
        <dbReference type="ARBA" id="ARBA00005953"/>
    </source>
</evidence>
<evidence type="ECO:0000313" key="3">
    <source>
        <dbReference type="EMBL" id="CAA9328369.1"/>
    </source>
</evidence>
<keyword evidence="2" id="KW-0378">Hydrolase</keyword>
<dbReference type="PANTHER" id="PTHR31793">
    <property type="entry name" value="4-HYDROXYBENZOYL-COA THIOESTERASE FAMILY MEMBER"/>
    <property type="match status" value="1"/>
</dbReference>
<dbReference type="SUPFAM" id="SSF54637">
    <property type="entry name" value="Thioesterase/thiol ester dehydrase-isomerase"/>
    <property type="match status" value="1"/>
</dbReference>
<dbReference type="Pfam" id="PF13279">
    <property type="entry name" value="4HBT_2"/>
    <property type="match status" value="1"/>
</dbReference>
<name>A0A6J4LAU3_9BACT</name>
<dbReference type="EMBL" id="CADCTU010000535">
    <property type="protein sequence ID" value="CAA9328369.1"/>
    <property type="molecule type" value="Genomic_DNA"/>
</dbReference>
<proteinExistence type="inferred from homology"/>
<comment type="similarity">
    <text evidence="1">Belongs to the 4-hydroxybenzoyl-CoA thioesterase family.</text>
</comment>
<dbReference type="PANTHER" id="PTHR31793:SF27">
    <property type="entry name" value="NOVEL THIOESTERASE SUPERFAMILY DOMAIN AND SAPOSIN A-TYPE DOMAIN CONTAINING PROTEIN (0610012H03RIK)"/>
    <property type="match status" value="1"/>
</dbReference>
<dbReference type="InterPro" id="IPR050563">
    <property type="entry name" value="4-hydroxybenzoyl-CoA_TE"/>
</dbReference>
<dbReference type="Gene3D" id="3.10.129.10">
    <property type="entry name" value="Hotdog Thioesterase"/>
    <property type="match status" value="1"/>
</dbReference>
<reference evidence="3" key="1">
    <citation type="submission" date="2020-02" db="EMBL/GenBank/DDBJ databases">
        <authorList>
            <person name="Meier V. D."/>
        </authorList>
    </citation>
    <scope>NUCLEOTIDE SEQUENCE</scope>
    <source>
        <strain evidence="3">AVDCRST_MAG11</strain>
    </source>
</reference>
<dbReference type="AlphaFoldDB" id="A0A6J4LAU3"/>
<dbReference type="CDD" id="cd00586">
    <property type="entry name" value="4HBT"/>
    <property type="match status" value="1"/>
</dbReference>
<gene>
    <name evidence="3" type="ORF">AVDCRST_MAG11-2357</name>
</gene>
<accession>A0A6J4LAU3</accession>
<protein>
    <submittedName>
        <fullName evidence="3">Uncharacterized protein</fullName>
    </submittedName>
</protein>